<dbReference type="AlphaFoldDB" id="A0A645BXU9"/>
<evidence type="ECO:0000259" key="1">
    <source>
        <dbReference type="Pfam" id="PF09643"/>
    </source>
</evidence>
<comment type="caution">
    <text evidence="2">The sequence shown here is derived from an EMBL/GenBank/DDBJ whole genome shotgun (WGS) entry which is preliminary data.</text>
</comment>
<feature type="domain" description="YopX protein" evidence="1">
    <location>
        <begin position="5"/>
        <end position="115"/>
    </location>
</feature>
<proteinExistence type="predicted"/>
<accession>A0A645BXU9</accession>
<dbReference type="Gene3D" id="2.30.30.290">
    <property type="entry name" value="YopX-like domains"/>
    <property type="match status" value="1"/>
</dbReference>
<dbReference type="Pfam" id="PF09643">
    <property type="entry name" value="YopX"/>
    <property type="match status" value="1"/>
</dbReference>
<dbReference type="InterPro" id="IPR019096">
    <property type="entry name" value="YopX_protein"/>
</dbReference>
<dbReference type="EMBL" id="VSSQ01023408">
    <property type="protein sequence ID" value="MPM70320.1"/>
    <property type="molecule type" value="Genomic_DNA"/>
</dbReference>
<sequence>MKTTKYRAWDKVRKKMFKILAITFDTQSQAPFALSIPGRSWEPISKFELLQWTGFTDREGTEIYEGDRLEIETLHYLVFWNDAEACFQLKSETSEQNVSIKQAASGKVIGHRFEESCEQL</sequence>
<reference evidence="2" key="1">
    <citation type="submission" date="2019-08" db="EMBL/GenBank/DDBJ databases">
        <authorList>
            <person name="Kucharzyk K."/>
            <person name="Murdoch R.W."/>
            <person name="Higgins S."/>
            <person name="Loffler F."/>
        </authorList>
    </citation>
    <scope>NUCLEOTIDE SEQUENCE</scope>
</reference>
<name>A0A645BXU9_9ZZZZ</name>
<protein>
    <recommendedName>
        <fullName evidence="1">YopX protein domain-containing protein</fullName>
    </recommendedName>
</protein>
<dbReference type="InterPro" id="IPR023385">
    <property type="entry name" value="YopX-like_C"/>
</dbReference>
<evidence type="ECO:0000313" key="2">
    <source>
        <dbReference type="EMBL" id="MPM70320.1"/>
    </source>
</evidence>
<gene>
    <name evidence="2" type="ORF">SDC9_117275</name>
</gene>
<organism evidence="2">
    <name type="scientific">bioreactor metagenome</name>
    <dbReference type="NCBI Taxonomy" id="1076179"/>
    <lineage>
        <taxon>unclassified sequences</taxon>
        <taxon>metagenomes</taxon>
        <taxon>ecological metagenomes</taxon>
    </lineage>
</organism>
<dbReference type="SUPFAM" id="SSF159006">
    <property type="entry name" value="YopX-like"/>
    <property type="match status" value="1"/>
</dbReference>